<protein>
    <submittedName>
        <fullName evidence="2">Uncharacterized protein</fullName>
    </submittedName>
</protein>
<name>A0A9J6BP41_POLVA</name>
<dbReference type="AlphaFoldDB" id="A0A9J6BP41"/>
<comment type="caution">
    <text evidence="2">The sequence shown here is derived from an EMBL/GenBank/DDBJ whole genome shotgun (WGS) entry which is preliminary data.</text>
</comment>
<accession>A0A9J6BP41</accession>
<dbReference type="EMBL" id="JADBJN010000003">
    <property type="protein sequence ID" value="KAG5671546.1"/>
    <property type="molecule type" value="Genomic_DNA"/>
</dbReference>
<dbReference type="Proteomes" id="UP001107558">
    <property type="component" value="Chromosome 3"/>
</dbReference>
<evidence type="ECO:0000256" key="1">
    <source>
        <dbReference type="SAM" id="Phobius"/>
    </source>
</evidence>
<proteinExistence type="predicted"/>
<keyword evidence="3" id="KW-1185">Reference proteome</keyword>
<keyword evidence="1" id="KW-0812">Transmembrane</keyword>
<keyword evidence="1" id="KW-0472">Membrane</keyword>
<feature type="transmembrane region" description="Helical" evidence="1">
    <location>
        <begin position="6"/>
        <end position="27"/>
    </location>
</feature>
<evidence type="ECO:0000313" key="3">
    <source>
        <dbReference type="Proteomes" id="UP001107558"/>
    </source>
</evidence>
<evidence type="ECO:0000313" key="2">
    <source>
        <dbReference type="EMBL" id="KAG5671546.1"/>
    </source>
</evidence>
<gene>
    <name evidence="2" type="ORF">PVAND_001739</name>
</gene>
<reference evidence="2" key="1">
    <citation type="submission" date="2021-03" db="EMBL/GenBank/DDBJ databases">
        <title>Chromosome level genome of the anhydrobiotic midge Polypedilum vanderplanki.</title>
        <authorList>
            <person name="Yoshida Y."/>
            <person name="Kikawada T."/>
            <person name="Gusev O."/>
        </authorList>
    </citation>
    <scope>NUCLEOTIDE SEQUENCE</scope>
    <source>
        <strain evidence="2">NIAS01</strain>
        <tissue evidence="2">Whole body or cell culture</tissue>
    </source>
</reference>
<sequence length="101" mass="11714">MENLIIGLIALVAFVTGQLFVAFLFFFELDRITKILKNYNLEQYAMFKKIHSLLQTSNRTFTPTAPIFENIEVLTEKQPSSNPHFSSPYQHCVIKMSELQK</sequence>
<organism evidence="2 3">
    <name type="scientific">Polypedilum vanderplanki</name>
    <name type="common">Sleeping chironomid midge</name>
    <dbReference type="NCBI Taxonomy" id="319348"/>
    <lineage>
        <taxon>Eukaryota</taxon>
        <taxon>Metazoa</taxon>
        <taxon>Ecdysozoa</taxon>
        <taxon>Arthropoda</taxon>
        <taxon>Hexapoda</taxon>
        <taxon>Insecta</taxon>
        <taxon>Pterygota</taxon>
        <taxon>Neoptera</taxon>
        <taxon>Endopterygota</taxon>
        <taxon>Diptera</taxon>
        <taxon>Nematocera</taxon>
        <taxon>Chironomoidea</taxon>
        <taxon>Chironomidae</taxon>
        <taxon>Chironominae</taxon>
        <taxon>Polypedilum</taxon>
        <taxon>Polypedilum</taxon>
    </lineage>
</organism>
<keyword evidence="1" id="KW-1133">Transmembrane helix</keyword>